<dbReference type="AlphaFoldDB" id="A0A9W8EG66"/>
<proteinExistence type="predicted"/>
<evidence type="ECO:0008006" key="3">
    <source>
        <dbReference type="Google" id="ProtNLM"/>
    </source>
</evidence>
<keyword evidence="2" id="KW-1185">Reference proteome</keyword>
<dbReference type="InterPro" id="IPR016813">
    <property type="entry name" value="NADH_Ub_cplx-1_21kDa"/>
</dbReference>
<gene>
    <name evidence="1" type="ORF">H4R26_005066</name>
</gene>
<evidence type="ECO:0000313" key="2">
    <source>
        <dbReference type="Proteomes" id="UP001150907"/>
    </source>
</evidence>
<organism evidence="1 2">
    <name type="scientific">Coemansia thaxteri</name>
    <dbReference type="NCBI Taxonomy" id="2663907"/>
    <lineage>
        <taxon>Eukaryota</taxon>
        <taxon>Fungi</taxon>
        <taxon>Fungi incertae sedis</taxon>
        <taxon>Zoopagomycota</taxon>
        <taxon>Kickxellomycotina</taxon>
        <taxon>Kickxellomycetes</taxon>
        <taxon>Kickxellales</taxon>
        <taxon>Kickxellaceae</taxon>
        <taxon>Coemansia</taxon>
    </lineage>
</organism>
<sequence>MFRRLWNAVGSRLWLSDYKDSMIPRTTFRSPAPASQPEYKRSVTAASDLFNNPYYKRDVRRNYPRTDVYTQPDVARLLLQAAGTAEAVLSPPPPAAAGATAAAGAAAPAADGATAPAASAVQTSAVQVRDVVEALAKLQSPVYSPSNMPPVPGTAYKYKLSPEQHAEGPGEYYPSYRVY</sequence>
<dbReference type="OrthoDB" id="2093493at2759"/>
<name>A0A9W8EG66_9FUNG</name>
<comment type="caution">
    <text evidence="1">The sequence shown here is derived from an EMBL/GenBank/DDBJ whole genome shotgun (WGS) entry which is preliminary data.</text>
</comment>
<reference evidence="1" key="1">
    <citation type="submission" date="2022-07" db="EMBL/GenBank/DDBJ databases">
        <title>Phylogenomic reconstructions and comparative analyses of Kickxellomycotina fungi.</title>
        <authorList>
            <person name="Reynolds N.K."/>
            <person name="Stajich J.E."/>
            <person name="Barry K."/>
            <person name="Grigoriev I.V."/>
            <person name="Crous P."/>
            <person name="Smith M.E."/>
        </authorList>
    </citation>
    <scope>NUCLEOTIDE SEQUENCE</scope>
    <source>
        <strain evidence="1">IMI 214461</strain>
    </source>
</reference>
<dbReference type="PANTHER" id="PTHR37325:SF1">
    <property type="entry name" value="OXIDOREDUCTASE 21 KDA SUBUNIT, PUTATIVE (AFU_ORTHOLOGUE AFUA_4G05910)-RELATED"/>
    <property type="match status" value="1"/>
</dbReference>
<dbReference type="EMBL" id="JANBQF010000707">
    <property type="protein sequence ID" value="KAJ1999438.1"/>
    <property type="molecule type" value="Genomic_DNA"/>
</dbReference>
<dbReference type="Proteomes" id="UP001150907">
    <property type="component" value="Unassembled WGS sequence"/>
</dbReference>
<accession>A0A9W8EG66</accession>
<dbReference type="PANTHER" id="PTHR37325">
    <property type="entry name" value="OXIDOREDUCTASE 21 KDA SUBUNIT, PUTATIVE (AFU_ORTHOLOGUE AFUA_4G05910)-RELATED"/>
    <property type="match status" value="1"/>
</dbReference>
<evidence type="ECO:0000313" key="1">
    <source>
        <dbReference type="EMBL" id="KAJ1999438.1"/>
    </source>
</evidence>
<protein>
    <recommendedName>
        <fullName evidence="3">NADH dehydrogenase [ubiquinone] 1 alpha subcomplex subunit 7</fullName>
    </recommendedName>
</protein>